<accession>A0A511VBN4</accession>
<sequence>MAFNLCSPFRLIMQDNRKIIQTIIPLLSFLYTFFSFLLLLIIMEEILIESTTRGSRGAGLRMKRVEVSKPLGPDLVRTSVGK</sequence>
<keyword evidence="1" id="KW-1133">Transmembrane helix</keyword>
<evidence type="ECO:0000256" key="1">
    <source>
        <dbReference type="SAM" id="Phobius"/>
    </source>
</evidence>
<keyword evidence="1" id="KW-0812">Transmembrane</keyword>
<comment type="caution">
    <text evidence="2">The sequence shown here is derived from an EMBL/GenBank/DDBJ whole genome shotgun (WGS) entry which is preliminary data.</text>
</comment>
<evidence type="ECO:0000313" key="3">
    <source>
        <dbReference type="Proteomes" id="UP000321157"/>
    </source>
</evidence>
<protein>
    <submittedName>
        <fullName evidence="2">Uncharacterized protein</fullName>
    </submittedName>
</protein>
<evidence type="ECO:0000313" key="2">
    <source>
        <dbReference type="EMBL" id="GEN34963.1"/>
    </source>
</evidence>
<feature type="transmembrane region" description="Helical" evidence="1">
    <location>
        <begin position="20"/>
        <end position="43"/>
    </location>
</feature>
<proteinExistence type="predicted"/>
<keyword evidence="1" id="KW-0472">Membrane</keyword>
<reference evidence="2 3" key="1">
    <citation type="submission" date="2019-07" db="EMBL/GenBank/DDBJ databases">
        <title>Whole genome shotgun sequence of Aneurinibacillus danicus NBRC 102444.</title>
        <authorList>
            <person name="Hosoyama A."/>
            <person name="Uohara A."/>
            <person name="Ohji S."/>
            <person name="Ichikawa N."/>
        </authorList>
    </citation>
    <scope>NUCLEOTIDE SEQUENCE [LARGE SCALE GENOMIC DNA]</scope>
    <source>
        <strain evidence="2 3">NBRC 102444</strain>
    </source>
</reference>
<keyword evidence="3" id="KW-1185">Reference proteome</keyword>
<name>A0A511VBN4_9BACL</name>
<gene>
    <name evidence="2" type="ORF">ADA01nite_24230</name>
</gene>
<dbReference type="AlphaFoldDB" id="A0A511VBN4"/>
<dbReference type="EMBL" id="BJXX01000106">
    <property type="protein sequence ID" value="GEN34963.1"/>
    <property type="molecule type" value="Genomic_DNA"/>
</dbReference>
<dbReference type="Proteomes" id="UP000321157">
    <property type="component" value="Unassembled WGS sequence"/>
</dbReference>
<organism evidence="2 3">
    <name type="scientific">Aneurinibacillus danicus</name>
    <dbReference type="NCBI Taxonomy" id="267746"/>
    <lineage>
        <taxon>Bacteria</taxon>
        <taxon>Bacillati</taxon>
        <taxon>Bacillota</taxon>
        <taxon>Bacilli</taxon>
        <taxon>Bacillales</taxon>
        <taxon>Paenibacillaceae</taxon>
        <taxon>Aneurinibacillus group</taxon>
        <taxon>Aneurinibacillus</taxon>
    </lineage>
</organism>